<sequence length="226" mass="23058">MPEVAKTLMLINPNSSESTTAAMVALAGQVAGGGVQVQGLTNTGVPALLTTPAEIRAATAGVLELGTAAAAKGSAALMIAAFSDPGLAELRQRVKVPVVGIAESAYLAAAREGRRFAIATITPDAELLAFFKHKAMTLGLEQQFCGTRVTTGDPTELVMSSDKLDHALSEAVCQAVVKDGADAVIIGGGPLTGSALRLQPHFDIPLVVPVLAATRAAVMAINKESF</sequence>
<comment type="similarity">
    <text evidence="1">Belongs to the HyuE racemase family.</text>
</comment>
<feature type="domain" description="Pterin-binding" evidence="2">
    <location>
        <begin position="135"/>
        <end position="226"/>
    </location>
</feature>
<dbReference type="InterPro" id="IPR000489">
    <property type="entry name" value="Pterin-binding_dom"/>
</dbReference>
<name>A0ABW7P0B3_9GAMM</name>
<dbReference type="PANTHER" id="PTHR28047:SF5">
    <property type="entry name" value="PROTEIN DCG1"/>
    <property type="match status" value="1"/>
</dbReference>
<dbReference type="Pfam" id="PF01177">
    <property type="entry name" value="Asp_Glu_race"/>
    <property type="match status" value="1"/>
</dbReference>
<keyword evidence="4" id="KW-1185">Reference proteome</keyword>
<organism evidence="3 4">
    <name type="scientific">Oceanimonas smirnovii</name>
    <dbReference type="NCBI Taxonomy" id="264574"/>
    <lineage>
        <taxon>Bacteria</taxon>
        <taxon>Pseudomonadati</taxon>
        <taxon>Pseudomonadota</taxon>
        <taxon>Gammaproteobacteria</taxon>
        <taxon>Aeromonadales</taxon>
        <taxon>Aeromonadaceae</taxon>
        <taxon>Oceanimonas</taxon>
    </lineage>
</organism>
<dbReference type="InterPro" id="IPR015942">
    <property type="entry name" value="Asp/Glu/hydantoin_racemase"/>
</dbReference>
<reference evidence="3 4" key="1">
    <citation type="submission" date="2024-08" db="EMBL/GenBank/DDBJ databases">
        <title>Oceanimonas smirnovii Genome sequencing and assembly.</title>
        <authorList>
            <person name="Tang B."/>
        </authorList>
    </citation>
    <scope>NUCLEOTIDE SEQUENCE [LARGE SCALE GENOMIC DNA]</scope>
    <source>
        <strain evidence="3 4">OS2020-119</strain>
    </source>
</reference>
<dbReference type="PANTHER" id="PTHR28047">
    <property type="entry name" value="PROTEIN DCG1"/>
    <property type="match status" value="1"/>
</dbReference>
<evidence type="ECO:0000313" key="3">
    <source>
        <dbReference type="EMBL" id="MFH7564925.1"/>
    </source>
</evidence>
<dbReference type="Gene3D" id="3.40.50.12500">
    <property type="match status" value="1"/>
</dbReference>
<proteinExistence type="inferred from homology"/>
<dbReference type="InterPro" id="IPR053714">
    <property type="entry name" value="Iso_Racemase_Enz_sf"/>
</dbReference>
<dbReference type="InterPro" id="IPR052186">
    <property type="entry name" value="Hydantoin_racemase-like"/>
</dbReference>
<gene>
    <name evidence="3" type="ORF">AB9R89_06240</name>
</gene>
<evidence type="ECO:0000256" key="1">
    <source>
        <dbReference type="ARBA" id="ARBA00038414"/>
    </source>
</evidence>
<dbReference type="RefSeq" id="WP_395545157.1">
    <property type="nucleotide sequence ID" value="NZ_CP166302.1"/>
</dbReference>
<evidence type="ECO:0000313" key="4">
    <source>
        <dbReference type="Proteomes" id="UP001610706"/>
    </source>
</evidence>
<comment type="caution">
    <text evidence="3">The sequence shown here is derived from an EMBL/GenBank/DDBJ whole genome shotgun (WGS) entry which is preliminary data.</text>
</comment>
<dbReference type="Proteomes" id="UP001610706">
    <property type="component" value="Unassembled WGS sequence"/>
</dbReference>
<accession>A0ABW7P0B3</accession>
<dbReference type="EMBL" id="JBGFTR010000007">
    <property type="protein sequence ID" value="MFH7564925.1"/>
    <property type="molecule type" value="Genomic_DNA"/>
</dbReference>
<evidence type="ECO:0000259" key="2">
    <source>
        <dbReference type="PROSITE" id="PS50972"/>
    </source>
</evidence>
<dbReference type="PROSITE" id="PS50972">
    <property type="entry name" value="PTERIN_BINDING"/>
    <property type="match status" value="1"/>
</dbReference>
<protein>
    <submittedName>
        <fullName evidence="3">Aspartate/glutamate racemase family protein</fullName>
    </submittedName>
</protein>